<protein>
    <recommendedName>
        <fullName evidence="3">Spore coat protein</fullName>
    </recommendedName>
</protein>
<proteinExistence type="predicted"/>
<dbReference type="InterPro" id="IPR019593">
    <property type="entry name" value="Spore_coat_protein_Z/Y"/>
</dbReference>
<sequence length="151" mass="17193">MNDMELEHSHCICEALIELKTLQDILINSSTKYFGPLLSKIAGVDTIPFLLLKKDGLLSHLLLDINEKNGKRECIESNFFRIESIDKENCVAIVSILRPFDIKGNHTNSIGKVMRLIKTPARKEVHLSSICAIQVLDTELLKRRIVIEPKW</sequence>
<dbReference type="EMBL" id="WBOS01000016">
    <property type="protein sequence ID" value="KAB2329988.1"/>
    <property type="molecule type" value="Genomic_DNA"/>
</dbReference>
<reference evidence="1 2" key="1">
    <citation type="journal article" date="2016" name="Antonie Van Leeuwenhoek">
        <title>Bacillus depressus sp. nov., isolated from soil of a sunflower field.</title>
        <authorList>
            <person name="Wei X."/>
            <person name="Xin D."/>
            <person name="Xin Y."/>
            <person name="Zhang H."/>
            <person name="Wang T."/>
            <person name="Zhang J."/>
        </authorList>
    </citation>
    <scope>NUCLEOTIDE SEQUENCE [LARGE SCALE GENOMIC DNA]</scope>
    <source>
        <strain evidence="1 2">BZ1</strain>
    </source>
</reference>
<organism evidence="1 2">
    <name type="scientific">Cytobacillus depressus</name>
    <dbReference type="NCBI Taxonomy" id="1602942"/>
    <lineage>
        <taxon>Bacteria</taxon>
        <taxon>Bacillati</taxon>
        <taxon>Bacillota</taxon>
        <taxon>Bacilli</taxon>
        <taxon>Bacillales</taxon>
        <taxon>Bacillaceae</taxon>
        <taxon>Cytobacillus</taxon>
    </lineage>
</organism>
<dbReference type="Proteomes" id="UP000481030">
    <property type="component" value="Unassembled WGS sequence"/>
</dbReference>
<keyword evidence="2" id="KW-1185">Reference proteome</keyword>
<dbReference type="Pfam" id="PF10612">
    <property type="entry name" value="Spore-coat_CotZ"/>
    <property type="match status" value="1"/>
</dbReference>
<accession>A0A6L3V1B9</accession>
<dbReference type="AlphaFoldDB" id="A0A6L3V1B9"/>
<evidence type="ECO:0008006" key="3">
    <source>
        <dbReference type="Google" id="ProtNLM"/>
    </source>
</evidence>
<evidence type="ECO:0000313" key="1">
    <source>
        <dbReference type="EMBL" id="KAB2329988.1"/>
    </source>
</evidence>
<comment type="caution">
    <text evidence="1">The sequence shown here is derived from an EMBL/GenBank/DDBJ whole genome shotgun (WGS) entry which is preliminary data.</text>
</comment>
<dbReference type="OrthoDB" id="2737031at2"/>
<gene>
    <name evidence="1" type="ORF">F7731_21235</name>
</gene>
<evidence type="ECO:0000313" key="2">
    <source>
        <dbReference type="Proteomes" id="UP000481030"/>
    </source>
</evidence>
<name>A0A6L3V1B9_9BACI</name>